<dbReference type="Pfam" id="PF00566">
    <property type="entry name" value="RabGAP-TBC"/>
    <property type="match status" value="1"/>
</dbReference>
<dbReference type="SUPFAM" id="SSF47923">
    <property type="entry name" value="Ypt/Rab-GAP domain of gyp1p"/>
    <property type="match status" value="2"/>
</dbReference>
<sequence length="2001" mass="227309">MIGDFDDDTHFCLKCHSTIIGLDNYVNHRKTGCPKNVVDLPKSPLPSQLLPPDDSFNLKADDFFSSLELQSSTKKLTPSSTGKNFSGILTRSKTTAVIQASTSQKETQEIPQSKSGKNVWIGGHQLKLGYGDNQSKLIKAVDNLERRKEDPPKISVYEDSDVESEDYDYDVDESSDEDNHDAPPRNHTGGKWKPSSPIQWQRPQEWSVPPPTYTGGKWKPPLKRNSPPPSHTKGKWKPSYPLSPKETYDFPPPSFTGSKWSQSKARQDFTAPPSNHTKGKWKPDDEPKIETLKTKGKAKKETEILPPTYTSGKWKPSTITDPSPSYTKGKWIPPDETKKSPTKITDDSPFRKSSGTVQYWCRPCNRRLASKIVYERHLKSELHFKRTLHDKDFDDNVGMIEKRVKKKTGTEPNPAAKKRKRKKIFIKCEVCNSKVNTLLMGKHLISHYHCRKGDITTPVAQAMILDNISAIILQSPYQCGLCKFYFNHHKDFLEHWLSEYHWVRADSGSGYFWCSFCKFKDANSATMYAHLISEEHEVVVSVINRSVPIIVKKVNPVKCEECNEEFLLNVALMKHCQREGHTSQNLTQVMNNFNCLKCQQVFRSNILLKRHKRIVHGDHVFVCTICNKNFTRKEDAKMHRNTSEHRYKVLNRKKGQQRKCDYCNEIFASLGDFKQHLGDKHKEFSPRCSQCGATFTLPQELTVHLRTKSCAYKENFDSANSCDKCTFSSSSTSELLFHKVLHSEPALMVMASDPKKKPLAQYKCPLCDRLFVKASLQPHLRLHTKERPFVCSICSKGFVRKNNWMLHVRNHERKGVKKLQEEKKREVSGDRPFLCSTCGASFRKKSILQQHMTTHSGKLCKCPKSGCIFAARSMGELKQHFRTHSDVKSFSCSICDYRGKTKQQLKHHLTVHSGTKKYACTKCLFSARTMSHLKRHIRLHTGSKPYSCPHCAYKCNTLENLRKHVLLTNKHRGKCIYECKFCAESPFQSNFAKEFKVHLVTEHSAMFKSGREAATFVAGIYDEQNDCTEFNPASSEDDESKPTNAKDRSAPPKVIILQHLKSEVDKDPVVASSSKDTGEEGNPDEMLPMFIVSRDETVSVDNLTETWNVVGSYDVEESGAKNVPKKASFLKRDLDARAQSDAYKLMFRLPSSEKLDGSIDCTLMTPYNKKHVAGRLFLSQNYICFESRVKSQVSLVIPLRDVKLAEKIENNASSQSLDKAIIITSRNELNKTNFIFAQILDRDFLVEKISELLAKTNTPSSSDSMSTNSGSSGDAPPIGREVTPWKCQPALMTVFPLSPIPEVHKKQQVKAKDWELHFNTYGRGVSMYRTTEVAKLVLQGIPDYLRMDIWMSFSGAANEKLSHPGYYRSLVDKALLQRSTANDEIERDLHRSLPEHPAFQNQIGIDALRRVLCAYALHNPSIGYCQAMNIVASVLLIYCSEEEAFWLLATLCENLLPDYYNTRVVGAVVDQGILDDLTAEHLPSLHDKLNQLGMTNMISLSWFLTIYLCVMPYESAVNVMDCFFYDGAKVIFQVALMLLEWNQEKLLACRDEGEAMQLLADYLMGVFNDEGRGAIRNKNYDEQKRSISVQTLIYEAYVKYGFLTTGQIERLRLKHRLRVVQDLEDTSERNVLRCVIGDGYFGQQELQELLSLVREEILSQKKHIPERHDPSLQPYEAYKVDFDYFKILFAALSPWGKGENTESLAARIFSLLDANRDGYINFRELVAGIGLTASADPAQRLKLLYTIHLPPLLCMSDIESPTKNEHGAEIASEATDFFDSVEQSVNLDSLSLHSEEASTPTTSYTWQKSFESQSSVDNSLTSNNGTGEVNWEIKSLTNLRNLVQSKDSKINLKAVPKMTQPHFITLWKTVYDIFQTEPEDQETYHAIANVGTLLLELGDVGKQFFINRDESDDSLVSAAAAYNPGKAEELQSPDKNGNPLTPKTEIQWYITVEQFLASVLNAQPLVDFFSKRTSISDGIQQLKGRRYTRYNSLYEVPAMKV</sequence>
<feature type="compositionally biased region" description="Basic and acidic residues" evidence="12">
    <location>
        <begin position="333"/>
        <end position="350"/>
    </location>
</feature>
<dbReference type="InterPro" id="IPR050636">
    <property type="entry name" value="C2H2-ZF_domain-containing"/>
</dbReference>
<dbReference type="GO" id="GO:0000981">
    <property type="term" value="F:DNA-binding transcription factor activity, RNA polymerase II-specific"/>
    <property type="evidence" value="ECO:0000318"/>
    <property type="project" value="GO_Central"/>
</dbReference>
<feature type="domain" description="EF-hand" evidence="15">
    <location>
        <begin position="1700"/>
        <end position="1735"/>
    </location>
</feature>
<dbReference type="PROSITE" id="PS00028">
    <property type="entry name" value="ZINC_FINGER_C2H2_1"/>
    <property type="match status" value="8"/>
</dbReference>
<feature type="region of interest" description="Disordered" evidence="12">
    <location>
        <begin position="1257"/>
        <end position="1279"/>
    </location>
</feature>
<dbReference type="PROSITE" id="PS00018">
    <property type="entry name" value="EF_HAND_1"/>
    <property type="match status" value="1"/>
</dbReference>
<evidence type="ECO:0000256" key="6">
    <source>
        <dbReference type="ARBA" id="ARBA00022833"/>
    </source>
</evidence>
<dbReference type="GO" id="GO:0008270">
    <property type="term" value="F:zinc ion binding"/>
    <property type="evidence" value="ECO:0007669"/>
    <property type="project" value="UniProtKB-KW"/>
</dbReference>
<dbReference type="SUPFAM" id="SSF57667">
    <property type="entry name" value="beta-beta-alpha zinc fingers"/>
    <property type="match status" value="6"/>
</dbReference>
<keyword evidence="9" id="KW-0804">Transcription</keyword>
<evidence type="ECO:0000256" key="5">
    <source>
        <dbReference type="ARBA" id="ARBA00022771"/>
    </source>
</evidence>
<dbReference type="STRING" id="7070.A0A139WC58"/>
<keyword evidence="17" id="KW-1185">Reference proteome</keyword>
<feature type="domain" description="C2H2-type" evidence="14">
    <location>
        <begin position="621"/>
        <end position="645"/>
    </location>
</feature>
<keyword evidence="7" id="KW-0106">Calcium</keyword>
<dbReference type="InterPro" id="IPR004182">
    <property type="entry name" value="GRAM"/>
</dbReference>
<evidence type="ECO:0000256" key="3">
    <source>
        <dbReference type="ARBA" id="ARBA00022723"/>
    </source>
</evidence>
<dbReference type="PANTHER" id="PTHR47772:SF13">
    <property type="entry name" value="GASTRULA ZINC FINGER PROTEIN XLCGF49.1-LIKE-RELATED"/>
    <property type="match status" value="1"/>
</dbReference>
<protein>
    <recommendedName>
        <fullName evidence="18">TBC1 domain family member 9</fullName>
    </recommendedName>
</protein>
<evidence type="ECO:0000259" key="15">
    <source>
        <dbReference type="PROSITE" id="PS50222"/>
    </source>
</evidence>
<dbReference type="FunFam" id="1.10.472.80:FF:000049">
    <property type="entry name" value="Uncharacterized protein, isoform B"/>
    <property type="match status" value="1"/>
</dbReference>
<feature type="domain" description="C2H2-type" evidence="14">
    <location>
        <begin position="918"/>
        <end position="945"/>
    </location>
</feature>
<reference evidence="16 17" key="1">
    <citation type="journal article" date="2008" name="Nature">
        <title>The genome of the model beetle and pest Tribolium castaneum.</title>
        <authorList>
            <consortium name="Tribolium Genome Sequencing Consortium"/>
            <person name="Richards S."/>
            <person name="Gibbs R.A."/>
            <person name="Weinstock G.M."/>
            <person name="Brown S.J."/>
            <person name="Denell R."/>
            <person name="Beeman R.W."/>
            <person name="Gibbs R."/>
            <person name="Beeman R.W."/>
            <person name="Brown S.J."/>
            <person name="Bucher G."/>
            <person name="Friedrich M."/>
            <person name="Grimmelikhuijzen C.J."/>
            <person name="Klingler M."/>
            <person name="Lorenzen M."/>
            <person name="Richards S."/>
            <person name="Roth S."/>
            <person name="Schroder R."/>
            <person name="Tautz D."/>
            <person name="Zdobnov E.M."/>
            <person name="Muzny D."/>
            <person name="Gibbs R.A."/>
            <person name="Weinstock G.M."/>
            <person name="Attaway T."/>
            <person name="Bell S."/>
            <person name="Buhay C.J."/>
            <person name="Chandrabose M.N."/>
            <person name="Chavez D."/>
            <person name="Clerk-Blankenburg K.P."/>
            <person name="Cree A."/>
            <person name="Dao M."/>
            <person name="Davis C."/>
            <person name="Chacko J."/>
            <person name="Dinh H."/>
            <person name="Dugan-Rocha S."/>
            <person name="Fowler G."/>
            <person name="Garner T.T."/>
            <person name="Garnes J."/>
            <person name="Gnirke A."/>
            <person name="Hawes A."/>
            <person name="Hernandez J."/>
            <person name="Hines S."/>
            <person name="Holder M."/>
            <person name="Hume J."/>
            <person name="Jhangiani S.N."/>
            <person name="Joshi V."/>
            <person name="Khan Z.M."/>
            <person name="Jackson L."/>
            <person name="Kovar C."/>
            <person name="Kowis A."/>
            <person name="Lee S."/>
            <person name="Lewis L.R."/>
            <person name="Margolis J."/>
            <person name="Morgan M."/>
            <person name="Nazareth L.V."/>
            <person name="Nguyen N."/>
            <person name="Okwuonu G."/>
            <person name="Parker D."/>
            <person name="Richards S."/>
            <person name="Ruiz S.J."/>
            <person name="Santibanez J."/>
            <person name="Savard J."/>
            <person name="Scherer S.E."/>
            <person name="Schneider B."/>
            <person name="Sodergren E."/>
            <person name="Tautz D."/>
            <person name="Vattahil S."/>
            <person name="Villasana D."/>
            <person name="White C.S."/>
            <person name="Wright R."/>
            <person name="Park Y."/>
            <person name="Beeman R.W."/>
            <person name="Lord J."/>
            <person name="Oppert B."/>
            <person name="Lorenzen M."/>
            <person name="Brown S."/>
            <person name="Wang L."/>
            <person name="Savard J."/>
            <person name="Tautz D."/>
            <person name="Richards S."/>
            <person name="Weinstock G."/>
            <person name="Gibbs R.A."/>
            <person name="Liu Y."/>
            <person name="Worley K."/>
            <person name="Weinstock G."/>
            <person name="Elsik C.G."/>
            <person name="Reese J.T."/>
            <person name="Elhaik E."/>
            <person name="Landan G."/>
            <person name="Graur D."/>
            <person name="Arensburger P."/>
            <person name="Atkinson P."/>
            <person name="Beeman R.W."/>
            <person name="Beidler J."/>
            <person name="Brown S.J."/>
            <person name="Demuth J.P."/>
            <person name="Drury D.W."/>
            <person name="Du Y.Z."/>
            <person name="Fujiwara H."/>
            <person name="Lorenzen M."/>
            <person name="Maselli V."/>
            <person name="Osanai M."/>
            <person name="Park Y."/>
            <person name="Robertson H.M."/>
            <person name="Tu Z."/>
            <person name="Wang J.J."/>
            <person name="Wang S."/>
            <person name="Richards S."/>
            <person name="Song H."/>
            <person name="Zhang L."/>
            <person name="Sodergren E."/>
            <person name="Werner D."/>
            <person name="Stanke M."/>
            <person name="Morgenstern B."/>
            <person name="Solovyev V."/>
            <person name="Kosarev P."/>
            <person name="Brown G."/>
            <person name="Chen H.C."/>
            <person name="Ermolaeva O."/>
            <person name="Hlavina W."/>
            <person name="Kapustin Y."/>
            <person name="Kiryutin B."/>
            <person name="Kitts P."/>
            <person name="Maglott D."/>
            <person name="Pruitt K."/>
            <person name="Sapojnikov V."/>
            <person name="Souvorov A."/>
            <person name="Mackey A.J."/>
            <person name="Waterhouse R.M."/>
            <person name="Wyder S."/>
            <person name="Zdobnov E.M."/>
            <person name="Zdobnov E.M."/>
            <person name="Wyder S."/>
            <person name="Kriventseva E.V."/>
            <person name="Kadowaki T."/>
            <person name="Bork P."/>
            <person name="Aranda M."/>
            <person name="Bao R."/>
            <person name="Beermann A."/>
            <person name="Berns N."/>
            <person name="Bolognesi R."/>
            <person name="Bonneton F."/>
            <person name="Bopp D."/>
            <person name="Brown S.J."/>
            <person name="Bucher G."/>
            <person name="Butts T."/>
            <person name="Chaumot A."/>
            <person name="Denell R.E."/>
            <person name="Ferrier D.E."/>
            <person name="Friedrich M."/>
            <person name="Gordon C.M."/>
            <person name="Jindra M."/>
            <person name="Klingler M."/>
            <person name="Lan Q."/>
            <person name="Lattorff H.M."/>
            <person name="Laudet V."/>
            <person name="von Levetsow C."/>
            <person name="Liu Z."/>
            <person name="Lutz R."/>
            <person name="Lynch J.A."/>
            <person name="da Fonseca R.N."/>
            <person name="Posnien N."/>
            <person name="Reuter R."/>
            <person name="Roth S."/>
            <person name="Savard J."/>
            <person name="Schinko J.B."/>
            <person name="Schmitt C."/>
            <person name="Schoppmeier M."/>
            <person name="Schroder R."/>
            <person name="Shippy T.D."/>
            <person name="Simonnet F."/>
            <person name="Marques-Souza H."/>
            <person name="Tautz D."/>
            <person name="Tomoyasu Y."/>
            <person name="Trauner J."/>
            <person name="Van der Zee M."/>
            <person name="Vervoort M."/>
            <person name="Wittkopp N."/>
            <person name="Wimmer E.A."/>
            <person name="Yang X."/>
            <person name="Jones A.K."/>
            <person name="Sattelle D.B."/>
            <person name="Ebert P.R."/>
            <person name="Nelson D."/>
            <person name="Scott J.G."/>
            <person name="Beeman R.W."/>
            <person name="Muthukrishnan S."/>
            <person name="Kramer K.J."/>
            <person name="Arakane Y."/>
            <person name="Beeman R.W."/>
            <person name="Zhu Q."/>
            <person name="Hogenkamp D."/>
            <person name="Dixit R."/>
            <person name="Oppert B."/>
            <person name="Jiang H."/>
            <person name="Zou Z."/>
            <person name="Marshall J."/>
            <person name="Elpidina E."/>
            <person name="Vinokurov K."/>
            <person name="Oppert C."/>
            <person name="Zou Z."/>
            <person name="Evans J."/>
            <person name="Lu Z."/>
            <person name="Zhao P."/>
            <person name="Sumathipala N."/>
            <person name="Altincicek B."/>
            <person name="Vilcinskas A."/>
            <person name="Williams M."/>
            <person name="Hultmark D."/>
            <person name="Hetru C."/>
            <person name="Jiang H."/>
            <person name="Grimmelikhuijzen C.J."/>
            <person name="Hauser F."/>
            <person name="Cazzamali G."/>
            <person name="Williamson M."/>
            <person name="Park Y."/>
            <person name="Li B."/>
            <person name="Tanaka Y."/>
            <person name="Predel R."/>
            <person name="Neupert S."/>
            <person name="Schachtner J."/>
            <person name="Verleyen P."/>
            <person name="Raible F."/>
            <person name="Bork P."/>
            <person name="Friedrich M."/>
            <person name="Walden K.K."/>
            <person name="Robertson H.M."/>
            <person name="Angeli S."/>
            <person name="Foret S."/>
            <person name="Bucher G."/>
            <person name="Schuetz S."/>
            <person name="Maleszka R."/>
            <person name="Wimmer E.A."/>
            <person name="Beeman R.W."/>
            <person name="Lorenzen M."/>
            <person name="Tomoyasu Y."/>
            <person name="Miller S.C."/>
            <person name="Grossmann D."/>
            <person name="Bucher G."/>
        </authorList>
    </citation>
    <scope>NUCLEOTIDE SEQUENCE [LARGE SCALE GENOMIC DNA]</scope>
    <source>
        <strain evidence="16 17">Georgia GA2</strain>
    </source>
</reference>
<dbReference type="Gene3D" id="1.10.238.10">
    <property type="entry name" value="EF-hand"/>
    <property type="match status" value="1"/>
</dbReference>
<dbReference type="SMART" id="SM00568">
    <property type="entry name" value="GRAM"/>
    <property type="match status" value="1"/>
</dbReference>
<feature type="compositionally biased region" description="Polar residues" evidence="12">
    <location>
        <begin position="255"/>
        <end position="264"/>
    </location>
</feature>
<feature type="domain" description="C2H2-type" evidence="14">
    <location>
        <begin position="593"/>
        <end position="616"/>
    </location>
</feature>
<evidence type="ECO:0008006" key="18">
    <source>
        <dbReference type="Google" id="ProtNLM"/>
    </source>
</evidence>
<dbReference type="FunFam" id="3.30.160.60:FF:000630">
    <property type="entry name" value="Zinc finger protein 180"/>
    <property type="match status" value="1"/>
</dbReference>
<evidence type="ECO:0000256" key="11">
    <source>
        <dbReference type="PROSITE-ProRule" id="PRU00042"/>
    </source>
</evidence>
<dbReference type="Gene3D" id="1.10.8.270">
    <property type="entry name" value="putative rabgap domain of human tbc1 domain family member 14 like domains"/>
    <property type="match status" value="1"/>
</dbReference>
<dbReference type="Gene3D" id="3.30.160.60">
    <property type="entry name" value="Classic Zinc Finger"/>
    <property type="match status" value="8"/>
</dbReference>
<dbReference type="InterPro" id="IPR035969">
    <property type="entry name" value="Rab-GAP_TBC_sf"/>
</dbReference>
<dbReference type="FunFam" id="1.10.8.270:FF:000002">
    <property type="entry name" value="TBC1 domain family member 9B"/>
    <property type="match status" value="1"/>
</dbReference>
<feature type="domain" description="C2H2-type" evidence="14">
    <location>
        <begin position="833"/>
        <end position="858"/>
    </location>
</feature>
<feature type="region of interest" description="Disordered" evidence="12">
    <location>
        <begin position="1028"/>
        <end position="1050"/>
    </location>
</feature>
<keyword evidence="4" id="KW-0677">Repeat</keyword>
<dbReference type="EMBL" id="KQ971371">
    <property type="protein sequence ID" value="KYB25497.1"/>
    <property type="molecule type" value="Genomic_DNA"/>
</dbReference>
<comment type="subcellular location">
    <subcellularLocation>
        <location evidence="1">Nucleus</location>
    </subcellularLocation>
</comment>
<dbReference type="PROSITE" id="PS50086">
    <property type="entry name" value="TBC_RABGAP"/>
    <property type="match status" value="1"/>
</dbReference>
<keyword evidence="10" id="KW-0539">Nucleus</keyword>
<feature type="compositionally biased region" description="Basic and acidic residues" evidence="12">
    <location>
        <begin position="142"/>
        <end position="152"/>
    </location>
</feature>
<dbReference type="SUPFAM" id="SSF47473">
    <property type="entry name" value="EF-hand"/>
    <property type="match status" value="1"/>
</dbReference>
<dbReference type="PROSITE" id="PS50222">
    <property type="entry name" value="EF_HAND_2"/>
    <property type="match status" value="1"/>
</dbReference>
<dbReference type="Pfam" id="PF02893">
    <property type="entry name" value="GRAM"/>
    <property type="match status" value="1"/>
</dbReference>
<dbReference type="FunFam" id="3.30.160.60:FF:000100">
    <property type="entry name" value="Zinc finger 45-like"/>
    <property type="match status" value="1"/>
</dbReference>
<accession>A0A139WC58</accession>
<keyword evidence="5 11" id="KW-0863">Zinc-finger</keyword>
<dbReference type="InterPro" id="IPR011993">
    <property type="entry name" value="PH-like_dom_sf"/>
</dbReference>
<dbReference type="GO" id="GO:0005509">
    <property type="term" value="F:calcium ion binding"/>
    <property type="evidence" value="ECO:0007669"/>
    <property type="project" value="InterPro"/>
</dbReference>
<dbReference type="InterPro" id="IPR000195">
    <property type="entry name" value="Rab-GAP-TBC_dom"/>
</dbReference>
<dbReference type="PROSITE" id="PS50157">
    <property type="entry name" value="ZINC_FINGER_C2H2_2"/>
    <property type="match status" value="8"/>
</dbReference>
<feature type="compositionally biased region" description="Polar residues" evidence="12">
    <location>
        <begin position="317"/>
        <end position="326"/>
    </location>
</feature>
<evidence type="ECO:0000256" key="1">
    <source>
        <dbReference type="ARBA" id="ARBA00004123"/>
    </source>
</evidence>
<evidence type="ECO:0000313" key="16">
    <source>
        <dbReference type="EMBL" id="KYB25497.1"/>
    </source>
</evidence>
<feature type="compositionally biased region" description="Basic and acidic residues" evidence="12">
    <location>
        <begin position="1040"/>
        <end position="1050"/>
    </location>
</feature>
<dbReference type="Gene3D" id="2.30.29.30">
    <property type="entry name" value="Pleckstrin-homology domain (PH domain)/Phosphotyrosine-binding domain (PTB)"/>
    <property type="match status" value="1"/>
</dbReference>
<evidence type="ECO:0000259" key="14">
    <source>
        <dbReference type="PROSITE" id="PS50157"/>
    </source>
</evidence>
<dbReference type="InterPro" id="IPR036236">
    <property type="entry name" value="Znf_C2H2_sf"/>
</dbReference>
<feature type="compositionally biased region" description="Low complexity" evidence="12">
    <location>
        <begin position="1257"/>
        <end position="1274"/>
    </location>
</feature>
<dbReference type="InterPro" id="IPR002048">
    <property type="entry name" value="EF_hand_dom"/>
</dbReference>
<evidence type="ECO:0000256" key="7">
    <source>
        <dbReference type="ARBA" id="ARBA00022837"/>
    </source>
</evidence>
<feature type="region of interest" description="Disordered" evidence="12">
    <location>
        <begin position="142"/>
        <end position="288"/>
    </location>
</feature>
<dbReference type="SMART" id="SM00355">
    <property type="entry name" value="ZnF_C2H2"/>
    <property type="match status" value="18"/>
</dbReference>
<dbReference type="GO" id="GO:0005634">
    <property type="term" value="C:nucleus"/>
    <property type="evidence" value="ECO:0000318"/>
    <property type="project" value="GO_Central"/>
</dbReference>
<dbReference type="CDD" id="cd13354">
    <property type="entry name" value="PH-GRAM2_TCB1D9_TCB1D9B"/>
    <property type="match status" value="1"/>
</dbReference>
<evidence type="ECO:0000256" key="2">
    <source>
        <dbReference type="ARBA" id="ARBA00022468"/>
    </source>
</evidence>
<feature type="domain" description="C2H2-type" evidence="14">
    <location>
        <begin position="557"/>
        <end position="586"/>
    </location>
</feature>
<evidence type="ECO:0000256" key="12">
    <source>
        <dbReference type="SAM" id="MobiDB-lite"/>
    </source>
</evidence>
<name>A0A139WC58_TRICA</name>
<dbReference type="SMART" id="SM00054">
    <property type="entry name" value="EFh"/>
    <property type="match status" value="1"/>
</dbReference>
<evidence type="ECO:0000256" key="10">
    <source>
        <dbReference type="ARBA" id="ARBA00023242"/>
    </source>
</evidence>
<feature type="region of interest" description="Disordered" evidence="12">
    <location>
        <begin position="1065"/>
        <end position="1085"/>
    </location>
</feature>
<feature type="domain" description="Rab-GAP TBC" evidence="13">
    <location>
        <begin position="1340"/>
        <end position="1527"/>
    </location>
</feature>
<dbReference type="GO" id="GO:0005096">
    <property type="term" value="F:GTPase activator activity"/>
    <property type="evidence" value="ECO:0007669"/>
    <property type="project" value="UniProtKB-KW"/>
</dbReference>
<feature type="compositionally biased region" description="Acidic residues" evidence="12">
    <location>
        <begin position="158"/>
        <end position="179"/>
    </location>
</feature>
<dbReference type="GO" id="GO:0000977">
    <property type="term" value="F:RNA polymerase II transcription regulatory region sequence-specific DNA binding"/>
    <property type="evidence" value="ECO:0000318"/>
    <property type="project" value="GO_Central"/>
</dbReference>
<dbReference type="InterPro" id="IPR011992">
    <property type="entry name" value="EF-hand-dom_pair"/>
</dbReference>
<feature type="domain" description="C2H2-type" evidence="14">
    <location>
        <begin position="890"/>
        <end position="917"/>
    </location>
</feature>
<dbReference type="InterPro" id="IPR036017">
    <property type="entry name" value="TCB1D9/TCB1D9B_PH-GRAM2"/>
</dbReference>
<dbReference type="Gene3D" id="1.10.472.80">
    <property type="entry name" value="Ypt/Rab-GAP domain of gyp1p, domain 3"/>
    <property type="match status" value="1"/>
</dbReference>
<keyword evidence="6" id="KW-0862">Zinc</keyword>
<feature type="region of interest" description="Disordered" evidence="12">
    <location>
        <begin position="307"/>
        <end position="350"/>
    </location>
</feature>
<organism evidence="16 17">
    <name type="scientific">Tribolium castaneum</name>
    <name type="common">Red flour beetle</name>
    <dbReference type="NCBI Taxonomy" id="7070"/>
    <lineage>
        <taxon>Eukaryota</taxon>
        <taxon>Metazoa</taxon>
        <taxon>Ecdysozoa</taxon>
        <taxon>Arthropoda</taxon>
        <taxon>Hexapoda</taxon>
        <taxon>Insecta</taxon>
        <taxon>Pterygota</taxon>
        <taxon>Neoptera</taxon>
        <taxon>Endopterygota</taxon>
        <taxon>Coleoptera</taxon>
        <taxon>Polyphaga</taxon>
        <taxon>Cucujiformia</taxon>
        <taxon>Tenebrionidae</taxon>
        <taxon>Tenebrionidae incertae sedis</taxon>
        <taxon>Tribolium</taxon>
    </lineage>
</organism>
<evidence type="ECO:0000313" key="17">
    <source>
        <dbReference type="Proteomes" id="UP000007266"/>
    </source>
</evidence>
<evidence type="ECO:0000259" key="13">
    <source>
        <dbReference type="PROSITE" id="PS50086"/>
    </source>
</evidence>
<dbReference type="InParanoid" id="A0A139WC58"/>
<keyword evidence="2" id="KW-0343">GTPase activation</keyword>
<dbReference type="InterPro" id="IPR018247">
    <property type="entry name" value="EF_Hand_1_Ca_BS"/>
</dbReference>
<keyword evidence="3" id="KW-0479">Metal-binding</keyword>
<dbReference type="GO" id="GO:0006357">
    <property type="term" value="P:regulation of transcription by RNA polymerase II"/>
    <property type="evidence" value="ECO:0000318"/>
    <property type="project" value="GO_Central"/>
</dbReference>
<evidence type="ECO:0000256" key="9">
    <source>
        <dbReference type="ARBA" id="ARBA00023163"/>
    </source>
</evidence>
<reference evidence="16 17" key="2">
    <citation type="journal article" date="2010" name="Nucleic Acids Res.">
        <title>BeetleBase in 2010: revisions to provide comprehensive genomic information for Tribolium castaneum.</title>
        <authorList>
            <person name="Kim H.S."/>
            <person name="Murphy T."/>
            <person name="Xia J."/>
            <person name="Caragea D."/>
            <person name="Park Y."/>
            <person name="Beeman R.W."/>
            <person name="Lorenzen M.D."/>
            <person name="Butcher S."/>
            <person name="Manak J.R."/>
            <person name="Brown S.J."/>
        </authorList>
    </citation>
    <scope>GENOME REANNOTATION</scope>
    <source>
        <strain evidence="16 17">Georgia GA2</strain>
    </source>
</reference>
<evidence type="ECO:0000256" key="8">
    <source>
        <dbReference type="ARBA" id="ARBA00023015"/>
    </source>
</evidence>
<dbReference type="PANTHER" id="PTHR47772">
    <property type="entry name" value="ZINC FINGER PROTEIN 200"/>
    <property type="match status" value="1"/>
</dbReference>
<feature type="domain" description="C2H2-type" evidence="14">
    <location>
        <begin position="762"/>
        <end position="788"/>
    </location>
</feature>
<keyword evidence="8" id="KW-0805">Transcription regulation</keyword>
<dbReference type="Proteomes" id="UP000007266">
    <property type="component" value="Linkage group 9"/>
</dbReference>
<dbReference type="SMART" id="SM00164">
    <property type="entry name" value="TBC"/>
    <property type="match status" value="1"/>
</dbReference>
<evidence type="ECO:0000256" key="4">
    <source>
        <dbReference type="ARBA" id="ARBA00022737"/>
    </source>
</evidence>
<dbReference type="InterPro" id="IPR013087">
    <property type="entry name" value="Znf_C2H2_type"/>
</dbReference>
<feature type="domain" description="C2H2-type" evidence="14">
    <location>
        <begin position="789"/>
        <end position="816"/>
    </location>
</feature>
<dbReference type="Pfam" id="PF00096">
    <property type="entry name" value="zf-C2H2"/>
    <property type="match status" value="2"/>
</dbReference>
<proteinExistence type="predicted"/>
<gene>
    <name evidence="16" type="primary">AUGUSTUS-3.0.2_34295</name>
    <name evidence="16" type="ORF">TcasGA2_TC034295</name>
</gene>